<evidence type="ECO:0000313" key="1">
    <source>
        <dbReference type="Proteomes" id="UP000887580"/>
    </source>
</evidence>
<organism evidence="1 2">
    <name type="scientific">Panagrolaimus sp. PS1159</name>
    <dbReference type="NCBI Taxonomy" id="55785"/>
    <lineage>
        <taxon>Eukaryota</taxon>
        <taxon>Metazoa</taxon>
        <taxon>Ecdysozoa</taxon>
        <taxon>Nematoda</taxon>
        <taxon>Chromadorea</taxon>
        <taxon>Rhabditida</taxon>
        <taxon>Tylenchina</taxon>
        <taxon>Panagrolaimomorpha</taxon>
        <taxon>Panagrolaimoidea</taxon>
        <taxon>Panagrolaimidae</taxon>
        <taxon>Panagrolaimus</taxon>
    </lineage>
</organism>
<sequence length="392" mass="45652">MSQINISDLPLNEQTRLTNLRDHKDGLLKEIHQLQNTLSRVNNELAAISVIEDPEERNKLYLIGRKKFNTNPKAGIKYLIEHRLLENDPENIAEFFISCKDLRKQAIGEYLGEKEDFNIKVMEYFIGKQSFRGQPLVPSLRQFLNSFRLPGEAQKIDRLMECFAKKYCEQNPTIFKTSDTCFVLCYSIIMLNTSLHNTSVKEKITLEKFLQMHKDIEGCEDISEDLLLNLYENIRNEPFKSPDEDGNELGQAFYNPDRAGYLEKLNSGYRSWKRRWFVLNEMCLYYFESETDKSPKGIIPLESICVRMVEDKSRPHTFEIYSNASEVIKSCKAEPKGKLVEGRHSVYRLAASTYDEMSAWTNAIQRNVYKNTFFSTLQVRKKKAILSTPIKK</sequence>
<proteinExistence type="predicted"/>
<name>A0AC35FJZ0_9BILA</name>
<accession>A0AC35FJZ0</accession>
<dbReference type="WBParaSite" id="PS1159_v2.g18317.t1">
    <property type="protein sequence ID" value="PS1159_v2.g18317.t1"/>
    <property type="gene ID" value="PS1159_v2.g18317"/>
</dbReference>
<evidence type="ECO:0000313" key="2">
    <source>
        <dbReference type="WBParaSite" id="PS1159_v2.g18317.t1"/>
    </source>
</evidence>
<protein>
    <submittedName>
        <fullName evidence="2">Cytohesin-1</fullName>
    </submittedName>
</protein>
<dbReference type="Proteomes" id="UP000887580">
    <property type="component" value="Unplaced"/>
</dbReference>
<reference evidence="2" key="1">
    <citation type="submission" date="2022-11" db="UniProtKB">
        <authorList>
            <consortium name="WormBaseParasite"/>
        </authorList>
    </citation>
    <scope>IDENTIFICATION</scope>
</reference>